<dbReference type="InterPro" id="IPR028087">
    <property type="entry name" value="Tad_N"/>
</dbReference>
<evidence type="ECO:0000313" key="4">
    <source>
        <dbReference type="Proteomes" id="UP000480185"/>
    </source>
</evidence>
<organism evidence="3 4">
    <name type="scientific">Salinibacillus xinjiangensis</name>
    <dbReference type="NCBI Taxonomy" id="1229268"/>
    <lineage>
        <taxon>Bacteria</taxon>
        <taxon>Bacillati</taxon>
        <taxon>Bacillota</taxon>
        <taxon>Bacilli</taxon>
        <taxon>Bacillales</taxon>
        <taxon>Bacillaceae</taxon>
        <taxon>Salinibacillus</taxon>
    </lineage>
</organism>
<protein>
    <recommendedName>
        <fullName evidence="2">Putative Flp pilus-assembly TadG-like N-terminal domain-containing protein</fullName>
    </recommendedName>
</protein>
<evidence type="ECO:0000259" key="2">
    <source>
        <dbReference type="Pfam" id="PF13400"/>
    </source>
</evidence>
<gene>
    <name evidence="3" type="ORF">GH754_05605</name>
</gene>
<keyword evidence="1" id="KW-0472">Membrane</keyword>
<keyword evidence="1" id="KW-0812">Transmembrane</keyword>
<keyword evidence="4" id="KW-1185">Reference proteome</keyword>
<dbReference type="OrthoDB" id="5447051at2"/>
<evidence type="ECO:0000256" key="1">
    <source>
        <dbReference type="SAM" id="Phobius"/>
    </source>
</evidence>
<feature type="domain" description="Putative Flp pilus-assembly TadG-like N-terminal" evidence="2">
    <location>
        <begin position="10"/>
        <end position="57"/>
    </location>
</feature>
<dbReference type="Proteomes" id="UP000480185">
    <property type="component" value="Unassembled WGS sequence"/>
</dbReference>
<dbReference type="EMBL" id="WJNH01000003">
    <property type="protein sequence ID" value="MRG85810.1"/>
    <property type="molecule type" value="Genomic_DNA"/>
</dbReference>
<sequence length="299" mass="31874">MKKIWKREDGAVMVLVALAMSGFLALTALVLDGGSIYLARNQLQKTVDAAALAGAQDLPTFPETASQSAKWVATQNGGATSLSVEFLSDHKGIRVNGEKKVNLTFGNALGFDDPIVTASAVVQLAPITSAKGAIPLGVQNNTDMTQGDLIELKVGDPVVGNFGAIELTGSGARNYRDDFINGFDKTLHVGQMLSTEPGKMSGATKEAVDYRISLCPDATFDNFSPSCQRVVLVMVYKPVNVDETKIKEIEIVGFASFFLEGTAPNDDSVVLGRFIQTTHNGGSDPDQYNYGSYGLKLIQ</sequence>
<dbReference type="Pfam" id="PF13400">
    <property type="entry name" value="Tad"/>
    <property type="match status" value="1"/>
</dbReference>
<reference evidence="3 4" key="1">
    <citation type="submission" date="2019-11" db="EMBL/GenBank/DDBJ databases">
        <authorList>
            <person name="Li J."/>
        </authorList>
    </citation>
    <scope>NUCLEOTIDE SEQUENCE [LARGE SCALE GENOMIC DNA]</scope>
    <source>
        <strain evidence="3 4">J4</strain>
    </source>
</reference>
<accession>A0A6G1X4K5</accession>
<comment type="caution">
    <text evidence="3">The sequence shown here is derived from an EMBL/GenBank/DDBJ whole genome shotgun (WGS) entry which is preliminary data.</text>
</comment>
<evidence type="ECO:0000313" key="3">
    <source>
        <dbReference type="EMBL" id="MRG85810.1"/>
    </source>
</evidence>
<dbReference type="RefSeq" id="WP_153727754.1">
    <property type="nucleotide sequence ID" value="NZ_WJNH01000003.1"/>
</dbReference>
<dbReference type="AlphaFoldDB" id="A0A6G1X4K5"/>
<feature type="transmembrane region" description="Helical" evidence="1">
    <location>
        <begin position="12"/>
        <end position="31"/>
    </location>
</feature>
<proteinExistence type="predicted"/>
<keyword evidence="1" id="KW-1133">Transmembrane helix</keyword>
<name>A0A6G1X4K5_9BACI</name>